<gene>
    <name evidence="1" type="primary">eutJ</name>
    <name evidence="1" type="ORF">YBY_19910</name>
</gene>
<dbReference type="AlphaFoldDB" id="A0A455WEA4"/>
<dbReference type="InterPro" id="IPR013366">
    <property type="entry name" value="EutJ"/>
</dbReference>
<sequence length="281" mass="29894">MSRTMAEVNRLLRKTAGLINDDTECPFQGEFRVGVDLGTADIQTIVLDAAGNPLAGFMDWANVVRDGVVLDFFGASQIVREQVQRVSAKLGIHIEQVTTSFPPGTDSIISTNVIEAAGLDVAGVIDEPSSVAQLLQLDHAAVVDIGGGTTGTAIIEQGQVVCSRDDATGGRHITLALAGHFGMPYEEAEEMKRTSKDRVLCRLASPVIAKMADIVHGHIAEHKVPAIYLTGGACALPGFLEVFAAEFPDIDVVLPSHPLYLTPLAIANYSDILQPRKSRVG</sequence>
<dbReference type="NCBIfam" id="TIGR02529">
    <property type="entry name" value="EutJ"/>
    <property type="match status" value="1"/>
</dbReference>
<proteinExistence type="predicted"/>
<dbReference type="Pfam" id="PF11104">
    <property type="entry name" value="PilM_2"/>
    <property type="match status" value="1"/>
</dbReference>
<dbReference type="PANTHER" id="PTHR32432">
    <property type="entry name" value="CELL DIVISION PROTEIN FTSA-RELATED"/>
    <property type="match status" value="1"/>
</dbReference>
<dbReference type="InterPro" id="IPR005883">
    <property type="entry name" value="PilM"/>
</dbReference>
<reference evidence="1" key="1">
    <citation type="submission" date="2019-03" db="EMBL/GenBank/DDBJ databases">
        <title>Whole genome analysis of nitrate-reducing bacteria Marinobacter hydrocarbonoclasticus YB03.</title>
        <authorList>
            <person name="Azam A.H."/>
            <person name="Yuk S.R."/>
            <person name="Kamarisima K."/>
            <person name="Miyanaga K."/>
            <person name="Tanji Y."/>
        </authorList>
    </citation>
    <scope>NUCLEOTIDE SEQUENCE</scope>
    <source>
        <strain evidence="1">YB03</strain>
    </source>
</reference>
<organism evidence="1">
    <name type="scientific">Marinobacter nauticus</name>
    <name type="common">Marinobacter hydrocarbonoclasticus</name>
    <name type="synonym">Marinobacter aquaeolei</name>
    <dbReference type="NCBI Taxonomy" id="2743"/>
    <lineage>
        <taxon>Bacteria</taxon>
        <taxon>Pseudomonadati</taxon>
        <taxon>Pseudomonadota</taxon>
        <taxon>Gammaproteobacteria</taxon>
        <taxon>Pseudomonadales</taxon>
        <taxon>Marinobacteraceae</taxon>
        <taxon>Marinobacter</taxon>
    </lineage>
</organism>
<evidence type="ECO:0000313" key="1">
    <source>
        <dbReference type="EMBL" id="BBJ04142.1"/>
    </source>
</evidence>
<dbReference type="InterPro" id="IPR050696">
    <property type="entry name" value="FtsA/MreB"/>
</dbReference>
<dbReference type="PANTHER" id="PTHR32432:SF3">
    <property type="entry name" value="ETHANOLAMINE UTILIZATION PROTEIN EUTJ"/>
    <property type="match status" value="1"/>
</dbReference>
<name>A0A455WEA4_MARNT</name>
<protein>
    <submittedName>
        <fullName evidence="1">Ethanolamine utilization protein EutJ</fullName>
    </submittedName>
</protein>
<accession>A0A455WEA4</accession>
<dbReference type="Gene3D" id="3.30.420.40">
    <property type="match status" value="2"/>
</dbReference>
<dbReference type="SUPFAM" id="SSF53067">
    <property type="entry name" value="Actin-like ATPase domain"/>
    <property type="match status" value="2"/>
</dbReference>
<dbReference type="InterPro" id="IPR043129">
    <property type="entry name" value="ATPase_NBD"/>
</dbReference>
<dbReference type="NCBIfam" id="NF011660">
    <property type="entry name" value="PRK15080.1"/>
    <property type="match status" value="1"/>
</dbReference>
<dbReference type="EMBL" id="AP019537">
    <property type="protein sequence ID" value="BBJ04142.1"/>
    <property type="molecule type" value="Genomic_DNA"/>
</dbReference>